<accession>A0A4U7AVA3</accession>
<dbReference type="Proteomes" id="UP000308133">
    <property type="component" value="Unassembled WGS sequence"/>
</dbReference>
<dbReference type="PANTHER" id="PTHR33112">
    <property type="entry name" value="DOMAIN PROTEIN, PUTATIVE-RELATED"/>
    <property type="match status" value="1"/>
</dbReference>
<evidence type="ECO:0000313" key="3">
    <source>
        <dbReference type="Proteomes" id="UP000308133"/>
    </source>
</evidence>
<dbReference type="Pfam" id="PF06985">
    <property type="entry name" value="HET"/>
    <property type="match status" value="1"/>
</dbReference>
<protein>
    <recommendedName>
        <fullName evidence="1">Heterokaryon incompatibility domain-containing protein</fullName>
    </recommendedName>
</protein>
<dbReference type="AlphaFoldDB" id="A0A4U7AVA3"/>
<evidence type="ECO:0000313" key="2">
    <source>
        <dbReference type="EMBL" id="TKX22069.1"/>
    </source>
</evidence>
<gene>
    <name evidence="2" type="ORF">C1H76_5702</name>
</gene>
<feature type="domain" description="Heterokaryon incompatibility" evidence="1">
    <location>
        <begin position="145"/>
        <end position="299"/>
    </location>
</feature>
<comment type="caution">
    <text evidence="2">The sequence shown here is derived from an EMBL/GenBank/DDBJ whole genome shotgun (WGS) entry which is preliminary data.</text>
</comment>
<dbReference type="PANTHER" id="PTHR33112:SF16">
    <property type="entry name" value="HETEROKARYON INCOMPATIBILITY DOMAIN-CONTAINING PROTEIN"/>
    <property type="match status" value="1"/>
</dbReference>
<reference evidence="2 3" key="1">
    <citation type="submission" date="2018-02" db="EMBL/GenBank/DDBJ databases">
        <title>Draft genome sequences of Elsinoe sp., causing black scab on jojoba.</title>
        <authorList>
            <person name="Stodart B."/>
            <person name="Jeffress S."/>
            <person name="Ash G."/>
            <person name="Arun Chinnappa K."/>
        </authorList>
    </citation>
    <scope>NUCLEOTIDE SEQUENCE [LARGE SCALE GENOMIC DNA]</scope>
    <source>
        <strain evidence="2 3">Hillstone_2</strain>
    </source>
</reference>
<proteinExistence type="predicted"/>
<dbReference type="EMBL" id="PTQR01000074">
    <property type="protein sequence ID" value="TKX22069.1"/>
    <property type="molecule type" value="Genomic_DNA"/>
</dbReference>
<name>A0A4U7AVA3_9PEZI</name>
<evidence type="ECO:0000259" key="1">
    <source>
        <dbReference type="Pfam" id="PF06985"/>
    </source>
</evidence>
<dbReference type="InterPro" id="IPR010730">
    <property type="entry name" value="HET"/>
</dbReference>
<sequence>MGCELCFELLPPTLQEAEPGKRAGLFLAARDLQKSQCEHCKLLWQSLCLRKTEWSEEELDKLIEVTLEVGKPLRIRWRADYVDLQLFTDPASFDTILRWLSECETRHDACSLAGTRSLPSRVVAVGAQQGDTPYLLETQGKSGKYIALSYCWGPNAKVVKTTRDVLTQHTSALPIHDFPQTYLDAIALCRHLGIPYLWIDALCILQGDSLDWAQESSKMCDYYTHAHLVLAATRSPTSTGGLFGHQSFSASETLPLASTQIHVRPNLSNLHDRYSVQRRTDTSLGASEPIYTRAWCQQEACLSNRILHFSANELVWECNERYTCSCGYGDTPIAPDDIISLRTLRRPDLALDEDGDGKAAAYHKWAEIAQLFCERQHGVVGDKLPAVSGLARQFAKWLVRVGEGEPRYLAGLWEGDLARGLLWVMEDDYTREDRTEGMVYRRAGEWRAPSWSWACMDGATDFLLEAGGFVGSARVVEAVSRKKTVDEFGMVEEGWLVLEGLVREALRVEKRKRGQRERNSGCVEGVKWSVGDEKARRVFIPDFAEELDLNGEYTCLEVGVVKRPRESQKESFFLVLRKAKGKNGVFERVGASIRPHKTDHEVDKYGLDIFEHALVRAVKII</sequence>
<organism evidence="2 3">
    <name type="scientific">Elsinoe australis</name>
    <dbReference type="NCBI Taxonomy" id="40998"/>
    <lineage>
        <taxon>Eukaryota</taxon>
        <taxon>Fungi</taxon>
        <taxon>Dikarya</taxon>
        <taxon>Ascomycota</taxon>
        <taxon>Pezizomycotina</taxon>
        <taxon>Dothideomycetes</taxon>
        <taxon>Dothideomycetidae</taxon>
        <taxon>Myriangiales</taxon>
        <taxon>Elsinoaceae</taxon>
        <taxon>Elsinoe</taxon>
    </lineage>
</organism>